<reference evidence="1 2" key="1">
    <citation type="submission" date="2019-09" db="EMBL/GenBank/DDBJ databases">
        <title>Actinomadura physcomitrii sp. nov., a novel actinomycete isolated from moss [Physcomitrium sphaericum (Ludw) Fuernr].</title>
        <authorList>
            <person name="Zhuang X."/>
            <person name="Liu C."/>
        </authorList>
    </citation>
    <scope>NUCLEOTIDE SEQUENCE [LARGE SCALE GENOMIC DNA]</scope>
    <source>
        <strain evidence="1 2">HMC1</strain>
    </source>
</reference>
<protein>
    <submittedName>
        <fullName evidence="1">Uncharacterized protein</fullName>
    </submittedName>
</protein>
<comment type="caution">
    <text evidence="1">The sequence shown here is derived from an EMBL/GenBank/DDBJ whole genome shotgun (WGS) entry which is preliminary data.</text>
</comment>
<evidence type="ECO:0000313" key="2">
    <source>
        <dbReference type="Proteomes" id="UP000468735"/>
    </source>
</evidence>
<dbReference type="AlphaFoldDB" id="A0A6H9YC13"/>
<name>A0A6H9YC13_9ACTN</name>
<dbReference type="Proteomes" id="UP000468735">
    <property type="component" value="Unassembled WGS sequence"/>
</dbReference>
<accession>A0A6H9YC13</accession>
<proteinExistence type="predicted"/>
<dbReference type="EMBL" id="WBMT01000028">
    <property type="protein sequence ID" value="KAB2340894.1"/>
    <property type="molecule type" value="Genomic_DNA"/>
</dbReference>
<evidence type="ECO:0000313" key="1">
    <source>
        <dbReference type="EMBL" id="KAB2340894.1"/>
    </source>
</evidence>
<sequence>MPPASVERVQADYRTVKRLGHWTTARHIEVRAHRGGVVLDLRSPRIAVGDIEVRLDLDHAWVKLLVDDDTDIDSWDLRFIRRGRVKDWTGENGSGRRVQLVGEIRSAEVRVHRGGVATLSALFSRDFVEEARKARKEGGTPSIPDPGYKG</sequence>
<keyword evidence="2" id="KW-1185">Reference proteome</keyword>
<organism evidence="1 2">
    <name type="scientific">Actinomadura rudentiformis</name>
    <dbReference type="NCBI Taxonomy" id="359158"/>
    <lineage>
        <taxon>Bacteria</taxon>
        <taxon>Bacillati</taxon>
        <taxon>Actinomycetota</taxon>
        <taxon>Actinomycetes</taxon>
        <taxon>Streptosporangiales</taxon>
        <taxon>Thermomonosporaceae</taxon>
        <taxon>Actinomadura</taxon>
    </lineage>
</organism>
<gene>
    <name evidence="1" type="ORF">F8566_43415</name>
</gene>
<dbReference type="OrthoDB" id="4542805at2"/>